<evidence type="ECO:0000313" key="2">
    <source>
        <dbReference type="EMBL" id="QBO36454.1"/>
    </source>
</evidence>
<accession>A0A4P6YUJ1</accession>
<feature type="transmembrane region" description="Helical" evidence="1">
    <location>
        <begin position="140"/>
        <end position="161"/>
    </location>
</feature>
<keyword evidence="1" id="KW-0812">Transmembrane</keyword>
<proteinExistence type="predicted"/>
<keyword evidence="3" id="KW-1185">Reference proteome</keyword>
<feature type="transmembrane region" description="Helical" evidence="1">
    <location>
        <begin position="6"/>
        <end position="27"/>
    </location>
</feature>
<evidence type="ECO:0000256" key="1">
    <source>
        <dbReference type="SAM" id="Phobius"/>
    </source>
</evidence>
<name>A0A4P6YUJ1_9LACO</name>
<dbReference type="AlphaFoldDB" id="A0A4P6YUJ1"/>
<dbReference type="Proteomes" id="UP000292886">
    <property type="component" value="Chromosome"/>
</dbReference>
<dbReference type="KEGG" id="wei:EQG49_08215"/>
<protein>
    <submittedName>
        <fullName evidence="2">Uncharacterized protein</fullName>
    </submittedName>
</protein>
<gene>
    <name evidence="2" type="ORF">EQG49_08215</name>
</gene>
<keyword evidence="1" id="KW-1133">Transmembrane helix</keyword>
<keyword evidence="1" id="KW-0472">Membrane</keyword>
<organism evidence="2 3">
    <name type="scientific">Periweissella cryptocerci</name>
    <dbReference type="NCBI Taxonomy" id="2506420"/>
    <lineage>
        <taxon>Bacteria</taxon>
        <taxon>Bacillati</taxon>
        <taxon>Bacillota</taxon>
        <taxon>Bacilli</taxon>
        <taxon>Lactobacillales</taxon>
        <taxon>Lactobacillaceae</taxon>
        <taxon>Periweissella</taxon>
    </lineage>
</organism>
<dbReference type="RefSeq" id="WP_133363531.1">
    <property type="nucleotide sequence ID" value="NZ_CP037940.1"/>
</dbReference>
<evidence type="ECO:0000313" key="3">
    <source>
        <dbReference type="Proteomes" id="UP000292886"/>
    </source>
</evidence>
<feature type="transmembrane region" description="Helical" evidence="1">
    <location>
        <begin position="71"/>
        <end position="100"/>
    </location>
</feature>
<reference evidence="3" key="1">
    <citation type="submission" date="2019-03" db="EMBL/GenBank/DDBJ databases">
        <title>Weissella sp. 26KH-42 Genome sequencing.</title>
        <authorList>
            <person name="Heo J."/>
            <person name="Kim S.-J."/>
            <person name="Kim J.-S."/>
            <person name="Hong S.-B."/>
            <person name="Kwon S.-W."/>
        </authorList>
    </citation>
    <scope>NUCLEOTIDE SEQUENCE [LARGE SCALE GENOMIC DNA]</scope>
    <source>
        <strain evidence="3">26KH-42</strain>
    </source>
</reference>
<dbReference type="EMBL" id="CP037940">
    <property type="protein sequence ID" value="QBO36454.1"/>
    <property type="molecule type" value="Genomic_DNA"/>
</dbReference>
<sequence length="162" mass="18227">MSAGTILFITYIVAPVVVVLGLFGYLAHSEAKRYYAALEAQVISKDEMQQFERQLKKDAAKYRQLDRRAQLFKILGIVAIVITIHQVFAIIGAILAAIVFTLARRNQQASLEAEAKYFNGKELPKVAATTWTFRHNLAKYHWLMGMALSIAALLFSFATFIK</sequence>